<evidence type="ECO:0000259" key="9">
    <source>
        <dbReference type="SMART" id="SM00986"/>
    </source>
</evidence>
<dbReference type="Gene3D" id="3.40.470.10">
    <property type="entry name" value="Uracil-DNA glycosylase-like domain"/>
    <property type="match status" value="1"/>
</dbReference>
<gene>
    <name evidence="10" type="ORF">GWK63_13025</name>
</gene>
<keyword evidence="11" id="KW-1185">Reference proteome</keyword>
<dbReference type="InterPro" id="IPR005122">
    <property type="entry name" value="Uracil-DNA_glycosylase-like"/>
</dbReference>
<dbReference type="AlphaFoldDB" id="A0A858JJR8"/>
<keyword evidence="4" id="KW-0378">Hydrolase</keyword>
<dbReference type="SUPFAM" id="SSF52141">
    <property type="entry name" value="Uracil-DNA glycosylase-like"/>
    <property type="match status" value="1"/>
</dbReference>
<evidence type="ECO:0000256" key="5">
    <source>
        <dbReference type="ARBA" id="ARBA00023004"/>
    </source>
</evidence>
<dbReference type="GO" id="GO:0097506">
    <property type="term" value="F:deaminated base DNA N-glycosylase activity"/>
    <property type="evidence" value="ECO:0007669"/>
    <property type="project" value="UniProtKB-ARBA"/>
</dbReference>
<dbReference type="Pfam" id="PF03167">
    <property type="entry name" value="UDG"/>
    <property type="match status" value="1"/>
</dbReference>
<dbReference type="CDD" id="cd10030">
    <property type="entry name" value="UDG-F4_TTUDGA_SPO1dp_like"/>
    <property type="match status" value="1"/>
</dbReference>
<dbReference type="KEGG" id="kre:GWK63_13025"/>
<keyword evidence="2" id="KW-0479">Metal-binding</keyword>
<sequence length="321" mass="33905">MRRPLPNPAHEGGTAHACIACAGAGYIHPMTDSLSLLRLYVEWGADEALDSHPHDWMAQAATIHNRAPVPQSPPIQSDRGNGHRNNHPPPPAPPPARPATPRPAAPVVEQAVAAAQAAAQAAGTLAELHAAMRDFSACPLRETATHSVGVEGPQGAPLMLIGEAPDADEDRSGHPFAGESGALVGAMFASIGIAWDSLLRAPVIPWRPPGGRPPYEAETRICLPFIQRAIILARPAHVIVMGNLPVSLLLEGGATAARMRGRWRSLTLPAHGLPPTASAPSVPVLAMRHPQQLRASATARRDTWRDMLSIRETLGNMAAKS</sequence>
<dbReference type="SMART" id="SM00987">
    <property type="entry name" value="UreE_C"/>
    <property type="match status" value="1"/>
</dbReference>
<keyword evidence="7" id="KW-0234">DNA repair</keyword>
<feature type="region of interest" description="Disordered" evidence="8">
    <location>
        <begin position="66"/>
        <end position="103"/>
    </location>
</feature>
<evidence type="ECO:0000256" key="4">
    <source>
        <dbReference type="ARBA" id="ARBA00022801"/>
    </source>
</evidence>
<reference evidence="10 11" key="1">
    <citation type="submission" date="2020-03" db="EMBL/GenBank/DDBJ databases">
        <title>Isolation of cellulose-producing strains, genome characterization and application of the synthesized cellulose films as an economical and sustainable material for piezoelectric sensor construction.</title>
        <authorList>
            <person name="Mangayil R.K."/>
        </authorList>
    </citation>
    <scope>NUCLEOTIDE SEQUENCE [LARGE SCALE GENOMIC DNA]</scope>
    <source>
        <strain evidence="10 11">ENS 9a1a</strain>
    </source>
</reference>
<dbReference type="InterPro" id="IPR051536">
    <property type="entry name" value="UDG_Type-4/5"/>
</dbReference>
<name>A0A858JJR8_9PROT</name>
<dbReference type="EMBL" id="CP050139">
    <property type="protein sequence ID" value="QIP36280.1"/>
    <property type="molecule type" value="Genomic_DNA"/>
</dbReference>
<organism evidence="10 11">
    <name type="scientific">Komagataeibacter rhaeticus</name>
    <dbReference type="NCBI Taxonomy" id="215221"/>
    <lineage>
        <taxon>Bacteria</taxon>
        <taxon>Pseudomonadati</taxon>
        <taxon>Pseudomonadota</taxon>
        <taxon>Alphaproteobacteria</taxon>
        <taxon>Acetobacterales</taxon>
        <taxon>Acetobacteraceae</taxon>
        <taxon>Komagataeibacter</taxon>
    </lineage>
</organism>
<evidence type="ECO:0000256" key="1">
    <source>
        <dbReference type="ARBA" id="ARBA00022485"/>
    </source>
</evidence>
<dbReference type="PANTHER" id="PTHR33693:SF1">
    <property type="entry name" value="TYPE-4 URACIL-DNA GLYCOSYLASE"/>
    <property type="match status" value="1"/>
</dbReference>
<dbReference type="PANTHER" id="PTHR33693">
    <property type="entry name" value="TYPE-5 URACIL-DNA GLYCOSYLASE"/>
    <property type="match status" value="1"/>
</dbReference>
<evidence type="ECO:0000256" key="6">
    <source>
        <dbReference type="ARBA" id="ARBA00023014"/>
    </source>
</evidence>
<dbReference type="SMART" id="SM00986">
    <property type="entry name" value="UDG"/>
    <property type="match status" value="1"/>
</dbReference>
<dbReference type="GO" id="GO:0051539">
    <property type="term" value="F:4 iron, 4 sulfur cluster binding"/>
    <property type="evidence" value="ECO:0007669"/>
    <property type="project" value="UniProtKB-KW"/>
</dbReference>
<protein>
    <submittedName>
        <fullName evidence="10">Uracil-DNA glycosylase</fullName>
    </submittedName>
</protein>
<accession>A0A858JJR8</accession>
<proteinExistence type="predicted"/>
<dbReference type="GO" id="GO:0046872">
    <property type="term" value="F:metal ion binding"/>
    <property type="evidence" value="ECO:0007669"/>
    <property type="project" value="UniProtKB-KW"/>
</dbReference>
<evidence type="ECO:0000256" key="2">
    <source>
        <dbReference type="ARBA" id="ARBA00022723"/>
    </source>
</evidence>
<keyword evidence="5" id="KW-0408">Iron</keyword>
<evidence type="ECO:0000313" key="11">
    <source>
        <dbReference type="Proteomes" id="UP000502533"/>
    </source>
</evidence>
<feature type="domain" description="Uracil-DNA glycosylase-like" evidence="9">
    <location>
        <begin position="148"/>
        <end position="308"/>
    </location>
</feature>
<evidence type="ECO:0000256" key="3">
    <source>
        <dbReference type="ARBA" id="ARBA00022763"/>
    </source>
</evidence>
<keyword evidence="1" id="KW-0004">4Fe-4S</keyword>
<dbReference type="Proteomes" id="UP000502533">
    <property type="component" value="Chromosome"/>
</dbReference>
<evidence type="ECO:0000256" key="8">
    <source>
        <dbReference type="SAM" id="MobiDB-lite"/>
    </source>
</evidence>
<keyword evidence="6" id="KW-0411">Iron-sulfur</keyword>
<dbReference type="GO" id="GO:0006281">
    <property type="term" value="P:DNA repair"/>
    <property type="evidence" value="ECO:0007669"/>
    <property type="project" value="UniProtKB-KW"/>
</dbReference>
<evidence type="ECO:0000256" key="7">
    <source>
        <dbReference type="ARBA" id="ARBA00023204"/>
    </source>
</evidence>
<evidence type="ECO:0000313" key="10">
    <source>
        <dbReference type="EMBL" id="QIP36280.1"/>
    </source>
</evidence>
<dbReference type="InterPro" id="IPR036895">
    <property type="entry name" value="Uracil-DNA_glycosylase-like_sf"/>
</dbReference>
<keyword evidence="3" id="KW-0227">DNA damage</keyword>
<feature type="compositionally biased region" description="Pro residues" evidence="8">
    <location>
        <begin position="87"/>
        <end position="103"/>
    </location>
</feature>